<dbReference type="PROSITE" id="PS00109">
    <property type="entry name" value="PROTEIN_KINASE_TYR"/>
    <property type="match status" value="1"/>
</dbReference>
<keyword evidence="13" id="KW-0965">Cell junction</keyword>
<proteinExistence type="inferred from homology"/>
<evidence type="ECO:0000256" key="20">
    <source>
        <dbReference type="SAM" id="MobiDB-lite"/>
    </source>
</evidence>
<dbReference type="Gene3D" id="1.10.510.10">
    <property type="entry name" value="Transferase(Phosphotransferase) domain 1"/>
    <property type="match status" value="1"/>
</dbReference>
<dbReference type="InterPro" id="IPR019749">
    <property type="entry name" value="Band_41_domain"/>
</dbReference>
<dbReference type="Proteomes" id="UP000694700">
    <property type="component" value="Unplaced"/>
</dbReference>
<keyword evidence="14" id="KW-0472">Membrane</keyword>
<keyword evidence="10 19" id="KW-0547">Nucleotide-binding</keyword>
<dbReference type="PANTHER" id="PTHR46221">
    <property type="entry name" value="FERM AND PDZ DOMAIN-CONTAINING PROTEIN FAMILY MEMBER"/>
    <property type="match status" value="1"/>
</dbReference>
<feature type="domain" description="FERM" evidence="22">
    <location>
        <begin position="1"/>
        <end position="311"/>
    </location>
</feature>
<comment type="catalytic activity">
    <reaction evidence="17">
        <text>L-tyrosyl-[protein] + ATP = O-phospho-L-tyrosyl-[protein] + ADP + H(+)</text>
        <dbReference type="Rhea" id="RHEA:10596"/>
        <dbReference type="Rhea" id="RHEA-COMP:10136"/>
        <dbReference type="Rhea" id="RHEA-COMP:20101"/>
        <dbReference type="ChEBI" id="CHEBI:15378"/>
        <dbReference type="ChEBI" id="CHEBI:30616"/>
        <dbReference type="ChEBI" id="CHEBI:46858"/>
        <dbReference type="ChEBI" id="CHEBI:61978"/>
        <dbReference type="ChEBI" id="CHEBI:456216"/>
        <dbReference type="EC" id="2.7.10.2"/>
    </reaction>
</comment>
<accession>A0A8C2BEU6</accession>
<keyword evidence="8" id="KW-0597">Phosphoprotein</keyword>
<protein>
    <recommendedName>
        <fullName evidence="5">non-specific protein-tyrosine kinase</fullName>
        <ecNumber evidence="5">2.7.10.2</ecNumber>
    </recommendedName>
</protein>
<dbReference type="Ensembl" id="ENSCCRT00015121064.1">
    <property type="protein sequence ID" value="ENSCCRP00015117343.1"/>
    <property type="gene ID" value="ENSCCRG00015045778.1"/>
</dbReference>
<dbReference type="Gene3D" id="1.20.120.330">
    <property type="entry name" value="Nucleotidyltransferases domain 2"/>
    <property type="match status" value="1"/>
</dbReference>
<dbReference type="InterPro" id="IPR008266">
    <property type="entry name" value="Tyr_kinase_AS"/>
</dbReference>
<keyword evidence="12 19" id="KW-0067">ATP-binding</keyword>
<dbReference type="Gene3D" id="1.20.80.10">
    <property type="match status" value="1"/>
</dbReference>
<keyword evidence="15" id="KW-0829">Tyrosine-protein kinase</keyword>
<dbReference type="GO" id="GO:0005886">
    <property type="term" value="C:plasma membrane"/>
    <property type="evidence" value="ECO:0007669"/>
    <property type="project" value="UniProtKB-SubCell"/>
</dbReference>
<keyword evidence="9" id="KW-0808">Transferase</keyword>
<evidence type="ECO:0000256" key="6">
    <source>
        <dbReference type="ARBA" id="ARBA00022475"/>
    </source>
</evidence>
<evidence type="ECO:0000256" key="7">
    <source>
        <dbReference type="ARBA" id="ARBA00022490"/>
    </source>
</evidence>
<dbReference type="InterPro" id="IPR029071">
    <property type="entry name" value="Ubiquitin-like_domsf"/>
</dbReference>
<evidence type="ECO:0000256" key="5">
    <source>
        <dbReference type="ARBA" id="ARBA00011903"/>
    </source>
</evidence>
<dbReference type="SUPFAM" id="SSF56112">
    <property type="entry name" value="Protein kinase-like (PK-like)"/>
    <property type="match status" value="1"/>
</dbReference>
<dbReference type="FunFam" id="1.10.510.10:FF:000027">
    <property type="entry name" value="Receptor protein-tyrosine kinase"/>
    <property type="match status" value="1"/>
</dbReference>
<dbReference type="GO" id="GO:0004715">
    <property type="term" value="F:non-membrane spanning protein tyrosine kinase activity"/>
    <property type="evidence" value="ECO:0007669"/>
    <property type="project" value="UniProtKB-EC"/>
</dbReference>
<feature type="domain" description="Protein kinase" evidence="21">
    <location>
        <begin position="356"/>
        <end position="610"/>
    </location>
</feature>
<dbReference type="SMART" id="SM00295">
    <property type="entry name" value="B41"/>
    <property type="match status" value="1"/>
</dbReference>
<feature type="region of interest" description="Disordered" evidence="20">
    <location>
        <begin position="711"/>
        <end position="731"/>
    </location>
</feature>
<keyword evidence="16" id="KW-0966">Cell projection</keyword>
<dbReference type="PROSITE" id="PS00107">
    <property type="entry name" value="PROTEIN_KINASE_ATP"/>
    <property type="match status" value="1"/>
</dbReference>
<dbReference type="Pfam" id="PF07714">
    <property type="entry name" value="PK_Tyr_Ser-Thr"/>
    <property type="match status" value="1"/>
</dbReference>
<dbReference type="SUPFAM" id="SSF68993">
    <property type="entry name" value="FAT domain of focal adhesion kinase"/>
    <property type="match status" value="1"/>
</dbReference>
<evidence type="ECO:0000256" key="19">
    <source>
        <dbReference type="PROSITE-ProRule" id="PRU10141"/>
    </source>
</evidence>
<dbReference type="SUPFAM" id="SSF54236">
    <property type="entry name" value="Ubiquitin-like"/>
    <property type="match status" value="1"/>
</dbReference>
<dbReference type="FunFam" id="1.20.80.10:FF:000004">
    <property type="entry name" value="Protein-tyrosine kinase 2-beta isoform 1"/>
    <property type="match status" value="1"/>
</dbReference>
<reference evidence="23" key="1">
    <citation type="submission" date="2025-08" db="UniProtKB">
        <authorList>
            <consortium name="Ensembl"/>
        </authorList>
    </citation>
    <scope>IDENTIFICATION</scope>
</reference>
<dbReference type="Gene3D" id="3.10.20.90">
    <property type="entry name" value="Phosphatidylinositol 3-kinase Catalytic Subunit, Chain A, domain 1"/>
    <property type="match status" value="1"/>
</dbReference>
<evidence type="ECO:0000256" key="15">
    <source>
        <dbReference type="ARBA" id="ARBA00023137"/>
    </source>
</evidence>
<organism evidence="23 24">
    <name type="scientific">Cyprinus carpio</name>
    <name type="common">Common carp</name>
    <dbReference type="NCBI Taxonomy" id="7962"/>
    <lineage>
        <taxon>Eukaryota</taxon>
        <taxon>Metazoa</taxon>
        <taxon>Chordata</taxon>
        <taxon>Craniata</taxon>
        <taxon>Vertebrata</taxon>
        <taxon>Euteleostomi</taxon>
        <taxon>Actinopterygii</taxon>
        <taxon>Neopterygii</taxon>
        <taxon>Teleostei</taxon>
        <taxon>Ostariophysi</taxon>
        <taxon>Cypriniformes</taxon>
        <taxon>Cyprinidae</taxon>
        <taxon>Cyprininae</taxon>
        <taxon>Cyprinus</taxon>
    </lineage>
</organism>
<dbReference type="GO" id="GO:0008284">
    <property type="term" value="P:positive regulation of cell population proliferation"/>
    <property type="evidence" value="ECO:0007669"/>
    <property type="project" value="UniProtKB-ARBA"/>
</dbReference>
<dbReference type="CDD" id="cd14473">
    <property type="entry name" value="FERM_B-lobe"/>
    <property type="match status" value="1"/>
</dbReference>
<evidence type="ECO:0000256" key="12">
    <source>
        <dbReference type="ARBA" id="ARBA00022840"/>
    </source>
</evidence>
<dbReference type="GO" id="GO:0007165">
    <property type="term" value="P:signal transduction"/>
    <property type="evidence" value="ECO:0007669"/>
    <property type="project" value="UniProtKB-ARBA"/>
</dbReference>
<dbReference type="Pfam" id="PF18038">
    <property type="entry name" value="FERM_N_2"/>
    <property type="match status" value="1"/>
</dbReference>
<dbReference type="SUPFAM" id="SSF50729">
    <property type="entry name" value="PH domain-like"/>
    <property type="match status" value="1"/>
</dbReference>
<feature type="binding site" evidence="19">
    <location>
        <position position="385"/>
    </location>
    <ligand>
        <name>ATP</name>
        <dbReference type="ChEBI" id="CHEBI:30616"/>
    </ligand>
</feature>
<evidence type="ECO:0000256" key="13">
    <source>
        <dbReference type="ARBA" id="ARBA00022949"/>
    </source>
</evidence>
<evidence type="ECO:0000259" key="22">
    <source>
        <dbReference type="PROSITE" id="PS50057"/>
    </source>
</evidence>
<dbReference type="InterPro" id="IPR019748">
    <property type="entry name" value="FERM_central"/>
</dbReference>
<dbReference type="SUPFAM" id="SSF47031">
    <property type="entry name" value="Second domain of FERM"/>
    <property type="match status" value="1"/>
</dbReference>
<evidence type="ECO:0000256" key="1">
    <source>
        <dbReference type="ARBA" id="ARBA00004246"/>
    </source>
</evidence>
<dbReference type="GO" id="GO:0005524">
    <property type="term" value="F:ATP binding"/>
    <property type="evidence" value="ECO:0007669"/>
    <property type="project" value="UniProtKB-UniRule"/>
</dbReference>
<dbReference type="InterPro" id="IPR017441">
    <property type="entry name" value="Protein_kinase_ATP_BS"/>
</dbReference>
<dbReference type="Pfam" id="PF00373">
    <property type="entry name" value="FERM_M"/>
    <property type="match status" value="1"/>
</dbReference>
<evidence type="ECO:0000259" key="21">
    <source>
        <dbReference type="PROSITE" id="PS50011"/>
    </source>
</evidence>
<dbReference type="InterPro" id="IPR000719">
    <property type="entry name" value="Prot_kinase_dom"/>
</dbReference>
<evidence type="ECO:0000256" key="3">
    <source>
        <dbReference type="ARBA" id="ARBA00004413"/>
    </source>
</evidence>
<dbReference type="FunFam" id="3.30.200.20:FF:000194">
    <property type="entry name" value="protein-tyrosine kinase 2-beta isoform X1"/>
    <property type="match status" value="1"/>
</dbReference>
<dbReference type="InterPro" id="IPR001245">
    <property type="entry name" value="Ser-Thr/Tyr_kinase_cat_dom"/>
</dbReference>
<sequence>ICRHFRLQSSPKGDEVTKLGTIIQSILISGRLGPNVQNPGCFGLRLKHLKSEELHWLHPDLTVGEVEQRYESHHAEAEWRYDLRIRYIPADFIKRLKEDRTFLLYFYQQVRCDYMQHHASKVSDGMALQLGCLEIRRFYKDMNAKGLEKKSNFDLLEKDVGLDLFFPKSLIDRMKPKQLRKLIQQTFQQYALLKEDECMIKFFETYGEFSNFDEEIFPCDLVQGWSLAVDLVIGPKGIRQRTKTDSIAVCLAEFRQIRSIKYNTQRDGKTLLLIEIEGAKQPFSISVASLAIAENMADLIDGYCRLLNHTDSSLIAGPNKIKSPQGKLQFMYYSDIYCEIPDEKPPPPGMYGMKDIILKRMLGEGFFGEVHEGVYQKKKVSVAVKTCKECAPDVREKFLGEAVIMKNLDHPNIVRLIGVIEEEPVWIVMELCQHGELGKYLTKNLQSLTNLTLVLFSLQICKALVYLQGMNMVHRDIAVRNVLVATPESVKLGDFGLSRYIEDEEYYKASVTRLPIKWMAPESINFRRFTAASDVWMFAVCMWEIMSRGKQPFHWLDNRDVINQLEQGNRLPKPDLCPPALYSLMTRCWSYDPPERPTFTELFEIICSYFHQLNEALCASSPDLASPCDYQSPVDSTNILTITTSPPRRLSLVEGEFSFGPTSKEDAQRLWQVEKDRMQDTLKMQKEQMEEDTKWLKKEEKLLDPMVHQDSKVSELRQPPSKPPRITVQPTPTAELDRSEDSVYQYVMDVVKVVVQLKNDINTLPSTDYISPVKTVGLSLRNLINSVDDILPTLHVSCRTEIEGTQKLLNKDLAELITKMRLAQQNAITSLKEECKKQMLAAAHTLAMDAKNLLDAVDQARVRSNLAKPKPEDIDSLSD</sequence>
<name>A0A8C2BEU6_CYPCA</name>
<dbReference type="PROSITE" id="PS50011">
    <property type="entry name" value="PROTEIN_KINASE_DOM"/>
    <property type="match status" value="1"/>
</dbReference>
<keyword evidence="11" id="KW-0418">Kinase</keyword>
<evidence type="ECO:0000313" key="23">
    <source>
        <dbReference type="Ensembl" id="ENSCCRP00015117343.1"/>
    </source>
</evidence>
<dbReference type="GO" id="GO:0005925">
    <property type="term" value="C:focal adhesion"/>
    <property type="evidence" value="ECO:0007669"/>
    <property type="project" value="UniProtKB-SubCell"/>
</dbReference>
<dbReference type="InterPro" id="IPR035963">
    <property type="entry name" value="FERM_2"/>
</dbReference>
<comment type="subcellular location">
    <subcellularLocation>
        <location evidence="1">Cell junction</location>
        <location evidence="1">Focal adhesion</location>
    </subcellularLocation>
    <subcellularLocation>
        <location evidence="3">Cell membrane</location>
        <topology evidence="3">Peripheral membrane protein</topology>
        <orientation evidence="3">Cytoplasmic side</orientation>
    </subcellularLocation>
    <subcellularLocation>
        <location evidence="2">Cell projection</location>
    </subcellularLocation>
    <subcellularLocation>
        <location evidence="4">Cytoplasm</location>
    </subcellularLocation>
</comment>
<dbReference type="InterPro" id="IPR036137">
    <property type="entry name" value="Focal_adhe_kin_target_dom_sf"/>
</dbReference>
<dbReference type="InterPro" id="IPR000299">
    <property type="entry name" value="FERM_domain"/>
</dbReference>
<dbReference type="CDD" id="cd13190">
    <property type="entry name" value="FERM_C_FAK1"/>
    <property type="match status" value="1"/>
</dbReference>
<dbReference type="InterPro" id="IPR005189">
    <property type="entry name" value="Focal_adhesion_kin_target_dom"/>
</dbReference>
<dbReference type="PROSITE" id="PS50057">
    <property type="entry name" value="FERM_3"/>
    <property type="match status" value="1"/>
</dbReference>
<evidence type="ECO:0000313" key="24">
    <source>
        <dbReference type="Proteomes" id="UP000694700"/>
    </source>
</evidence>
<evidence type="ECO:0000256" key="11">
    <source>
        <dbReference type="ARBA" id="ARBA00022777"/>
    </source>
</evidence>
<dbReference type="EC" id="2.7.10.2" evidence="5"/>
<evidence type="ECO:0000256" key="14">
    <source>
        <dbReference type="ARBA" id="ARBA00023136"/>
    </source>
</evidence>
<dbReference type="SMART" id="SM00219">
    <property type="entry name" value="TyrKc"/>
    <property type="match status" value="1"/>
</dbReference>
<dbReference type="GO" id="GO:0005737">
    <property type="term" value="C:cytoplasm"/>
    <property type="evidence" value="ECO:0007669"/>
    <property type="project" value="UniProtKB-SubCell"/>
</dbReference>
<dbReference type="Pfam" id="PF03623">
    <property type="entry name" value="Focal_AT"/>
    <property type="match status" value="1"/>
</dbReference>
<evidence type="ECO:0000256" key="4">
    <source>
        <dbReference type="ARBA" id="ARBA00004496"/>
    </source>
</evidence>
<dbReference type="GO" id="GO:0042995">
    <property type="term" value="C:cell projection"/>
    <property type="evidence" value="ECO:0007669"/>
    <property type="project" value="UniProtKB-SubCell"/>
</dbReference>
<evidence type="ECO:0000256" key="16">
    <source>
        <dbReference type="ARBA" id="ARBA00023273"/>
    </source>
</evidence>
<dbReference type="InterPro" id="IPR049385">
    <property type="entry name" value="FAK1-like_FERM_C"/>
</dbReference>
<evidence type="ECO:0000256" key="18">
    <source>
        <dbReference type="ARBA" id="ARBA00061333"/>
    </source>
</evidence>
<dbReference type="InterPro" id="IPR011009">
    <property type="entry name" value="Kinase-like_dom_sf"/>
</dbReference>
<dbReference type="PANTHER" id="PTHR46221:SF11">
    <property type="entry name" value="NON-SPECIFIC PROTEIN-TYROSINE KINASE"/>
    <property type="match status" value="1"/>
</dbReference>
<dbReference type="AlphaFoldDB" id="A0A8C2BEU6"/>
<dbReference type="Pfam" id="PF21477">
    <property type="entry name" value="FERM_C_FAK1"/>
    <property type="match status" value="1"/>
</dbReference>
<evidence type="ECO:0000256" key="9">
    <source>
        <dbReference type="ARBA" id="ARBA00022679"/>
    </source>
</evidence>
<dbReference type="Gene3D" id="2.30.29.30">
    <property type="entry name" value="Pleckstrin-homology domain (PH domain)/Phosphotyrosine-binding domain (PTB)"/>
    <property type="match status" value="1"/>
</dbReference>
<dbReference type="InterPro" id="IPR020635">
    <property type="entry name" value="Tyr_kinase_cat_dom"/>
</dbReference>
<keyword evidence="7" id="KW-0963">Cytoplasm</keyword>
<evidence type="ECO:0000256" key="17">
    <source>
        <dbReference type="ARBA" id="ARBA00051245"/>
    </source>
</evidence>
<dbReference type="InterPro" id="IPR014352">
    <property type="entry name" value="FERM/acyl-CoA-bd_prot_sf"/>
</dbReference>
<dbReference type="GO" id="GO:0007172">
    <property type="term" value="P:signal complex assembly"/>
    <property type="evidence" value="ECO:0007669"/>
    <property type="project" value="InterPro"/>
</dbReference>
<dbReference type="InterPro" id="IPR041784">
    <property type="entry name" value="FAK1/PYK2_FERM_C"/>
</dbReference>
<dbReference type="InterPro" id="IPR041390">
    <property type="entry name" value="FADK_N"/>
</dbReference>
<evidence type="ECO:0000256" key="2">
    <source>
        <dbReference type="ARBA" id="ARBA00004316"/>
    </source>
</evidence>
<evidence type="ECO:0000256" key="10">
    <source>
        <dbReference type="ARBA" id="ARBA00022741"/>
    </source>
</evidence>
<dbReference type="PRINTS" id="PR00109">
    <property type="entry name" value="TYRKINASE"/>
</dbReference>
<dbReference type="InterPro" id="IPR011993">
    <property type="entry name" value="PH-like_dom_sf"/>
</dbReference>
<evidence type="ECO:0000256" key="8">
    <source>
        <dbReference type="ARBA" id="ARBA00022553"/>
    </source>
</evidence>
<comment type="similarity">
    <text evidence="18">Belongs to the protein kinase superfamily. Tyr protein kinase family. Fes/fps subfamily.</text>
</comment>
<keyword evidence="6" id="KW-1003">Cell membrane</keyword>